<dbReference type="EMBL" id="MU394285">
    <property type="protein sequence ID" value="KAI6091733.1"/>
    <property type="molecule type" value="Genomic_DNA"/>
</dbReference>
<proteinExistence type="predicted"/>
<protein>
    <submittedName>
        <fullName evidence="1">Uncharacterized protein</fullName>
    </submittedName>
</protein>
<reference evidence="1 2" key="1">
    <citation type="journal article" date="2022" name="New Phytol.">
        <title>Ecological generalism drives hyperdiversity of secondary metabolite gene clusters in xylarialean endophytes.</title>
        <authorList>
            <person name="Franco M.E.E."/>
            <person name="Wisecaver J.H."/>
            <person name="Arnold A.E."/>
            <person name="Ju Y.M."/>
            <person name="Slot J.C."/>
            <person name="Ahrendt S."/>
            <person name="Moore L.P."/>
            <person name="Eastman K.E."/>
            <person name="Scott K."/>
            <person name="Konkel Z."/>
            <person name="Mondo S.J."/>
            <person name="Kuo A."/>
            <person name="Hayes R.D."/>
            <person name="Haridas S."/>
            <person name="Andreopoulos B."/>
            <person name="Riley R."/>
            <person name="LaButti K."/>
            <person name="Pangilinan J."/>
            <person name="Lipzen A."/>
            <person name="Amirebrahimi M."/>
            <person name="Yan J."/>
            <person name="Adam C."/>
            <person name="Keymanesh K."/>
            <person name="Ng V."/>
            <person name="Louie K."/>
            <person name="Northen T."/>
            <person name="Drula E."/>
            <person name="Henrissat B."/>
            <person name="Hsieh H.M."/>
            <person name="Youens-Clark K."/>
            <person name="Lutzoni F."/>
            <person name="Miadlikowska J."/>
            <person name="Eastwood D.C."/>
            <person name="Hamelin R.C."/>
            <person name="Grigoriev I.V."/>
            <person name="U'Ren J.M."/>
        </authorList>
    </citation>
    <scope>NUCLEOTIDE SEQUENCE [LARGE SCALE GENOMIC DNA]</scope>
    <source>
        <strain evidence="1 2">ER1909</strain>
    </source>
</reference>
<evidence type="ECO:0000313" key="1">
    <source>
        <dbReference type="EMBL" id="KAI6091733.1"/>
    </source>
</evidence>
<gene>
    <name evidence="1" type="ORF">F4821DRAFT_172147</name>
</gene>
<evidence type="ECO:0000313" key="2">
    <source>
        <dbReference type="Proteomes" id="UP001497680"/>
    </source>
</evidence>
<comment type="caution">
    <text evidence="1">The sequence shown here is derived from an EMBL/GenBank/DDBJ whole genome shotgun (WGS) entry which is preliminary data.</text>
</comment>
<keyword evidence="2" id="KW-1185">Reference proteome</keyword>
<sequence length="99" mass="11343">MSRYISCKHGLGTPSYSVPKQAGTRNIRILATSQRGYSNIIGLQLIVFCFSSALRPWSKKLDAFRIRIFFSIFSSLMYCEVLHFCFWLQCQKSGRPNPA</sequence>
<organism evidence="1 2">
    <name type="scientific">Hypoxylon rubiginosum</name>
    <dbReference type="NCBI Taxonomy" id="110542"/>
    <lineage>
        <taxon>Eukaryota</taxon>
        <taxon>Fungi</taxon>
        <taxon>Dikarya</taxon>
        <taxon>Ascomycota</taxon>
        <taxon>Pezizomycotina</taxon>
        <taxon>Sordariomycetes</taxon>
        <taxon>Xylariomycetidae</taxon>
        <taxon>Xylariales</taxon>
        <taxon>Hypoxylaceae</taxon>
        <taxon>Hypoxylon</taxon>
    </lineage>
</organism>
<dbReference type="Proteomes" id="UP001497680">
    <property type="component" value="Unassembled WGS sequence"/>
</dbReference>
<accession>A0ACC0DGM0</accession>
<name>A0ACC0DGM0_9PEZI</name>